<name>A0A6I4VXJ8_9BACL</name>
<accession>A0A6I4VXJ8</accession>
<comment type="caution">
    <text evidence="1">The sequence shown here is derived from an EMBL/GenBank/DDBJ whole genome shotgun (WGS) entry which is preliminary data.</text>
</comment>
<evidence type="ECO:0000313" key="1">
    <source>
        <dbReference type="EMBL" id="MXQ54685.1"/>
    </source>
</evidence>
<proteinExistence type="predicted"/>
<dbReference type="RefSeq" id="WP_160802029.1">
    <property type="nucleotide sequence ID" value="NZ_WUUL01000008.1"/>
</dbReference>
<protein>
    <submittedName>
        <fullName evidence="1">Uncharacterized protein</fullName>
    </submittedName>
</protein>
<sequence>MGRLIQFETLRAAYEEQLRDRALMYFPWDEMEEVKKKQVFPLVRYWSRVKQNIVLEAVYRLVYDAYVWGMRSAKTARSLRMREFQDTPWERIYARNFTDEGYDLVKSCLSQFAVEHWLDERSLTDVYLLGEGLVIHWFCQGVEEECKRSGKYIKRE</sequence>
<keyword evidence="2" id="KW-1185">Reference proteome</keyword>
<reference evidence="1 2" key="1">
    <citation type="submission" date="2019-12" db="EMBL/GenBank/DDBJ databases">
        <title>Whole-genome analyses of novel actinobacteria.</title>
        <authorList>
            <person name="Sahin N."/>
            <person name="Saygin H."/>
        </authorList>
    </citation>
    <scope>NUCLEOTIDE SEQUENCE [LARGE SCALE GENOMIC DNA]</scope>
    <source>
        <strain evidence="1 2">KC615</strain>
    </source>
</reference>
<organism evidence="1 2">
    <name type="scientific">Shimazuella alba</name>
    <dbReference type="NCBI Taxonomy" id="2690964"/>
    <lineage>
        <taxon>Bacteria</taxon>
        <taxon>Bacillati</taxon>
        <taxon>Bacillota</taxon>
        <taxon>Bacilli</taxon>
        <taxon>Bacillales</taxon>
        <taxon>Thermoactinomycetaceae</taxon>
        <taxon>Shimazuella</taxon>
    </lineage>
</organism>
<dbReference type="AlphaFoldDB" id="A0A6I4VXJ8"/>
<gene>
    <name evidence="1" type="ORF">GSM42_13360</name>
</gene>
<evidence type="ECO:0000313" key="2">
    <source>
        <dbReference type="Proteomes" id="UP000430692"/>
    </source>
</evidence>
<dbReference type="Proteomes" id="UP000430692">
    <property type="component" value="Unassembled WGS sequence"/>
</dbReference>
<dbReference type="EMBL" id="WUUL01000008">
    <property type="protein sequence ID" value="MXQ54685.1"/>
    <property type="molecule type" value="Genomic_DNA"/>
</dbReference>